<dbReference type="EMBL" id="CP019290">
    <property type="protein sequence ID" value="AXX59861.1"/>
    <property type="molecule type" value="Genomic_DNA"/>
</dbReference>
<accession>A0AAN1UBZ5</accession>
<organism evidence="4 5">
    <name type="scientific">Vibrio vulnificus</name>
    <dbReference type="NCBI Taxonomy" id="672"/>
    <lineage>
        <taxon>Bacteria</taxon>
        <taxon>Pseudomonadati</taxon>
        <taxon>Pseudomonadota</taxon>
        <taxon>Gammaproteobacteria</taxon>
        <taxon>Vibrionales</taxon>
        <taxon>Vibrionaceae</taxon>
        <taxon>Vibrio</taxon>
    </lineage>
</organism>
<dbReference type="Proteomes" id="UP000263418">
    <property type="component" value="Chromosome 1"/>
</dbReference>
<proteinExistence type="predicted"/>
<dbReference type="AlphaFoldDB" id="A0AAN1UBZ5"/>
<feature type="region of interest" description="Disordered" evidence="1">
    <location>
        <begin position="191"/>
        <end position="261"/>
    </location>
</feature>
<feature type="signal peptide" evidence="3">
    <location>
        <begin position="1"/>
        <end position="23"/>
    </location>
</feature>
<feature type="chain" id="PRO_5042864177" evidence="3">
    <location>
        <begin position="24"/>
        <end position="482"/>
    </location>
</feature>
<evidence type="ECO:0000313" key="5">
    <source>
        <dbReference type="Proteomes" id="UP000263418"/>
    </source>
</evidence>
<reference evidence="4 5" key="1">
    <citation type="submission" date="2017-01" db="EMBL/GenBank/DDBJ databases">
        <title>Complete Genome Sequence of Vibrio vulnificus FORC_053.</title>
        <authorList>
            <consortium name="Food-borne Pathogen Omics Research Center"/>
            <person name="Chung H.Y."/>
            <person name="Na E.J."/>
            <person name="Song J.S."/>
            <person name="Kim H."/>
            <person name="Lee J.-H."/>
            <person name="Ryu S."/>
            <person name="Choi S.H."/>
        </authorList>
    </citation>
    <scope>NUCLEOTIDE SEQUENCE [LARGE SCALE GENOMIC DNA]</scope>
    <source>
        <strain evidence="4 5">FORC_053</strain>
    </source>
</reference>
<keyword evidence="2" id="KW-1133">Transmembrane helix</keyword>
<evidence type="ECO:0000256" key="2">
    <source>
        <dbReference type="SAM" id="Phobius"/>
    </source>
</evidence>
<protein>
    <submittedName>
        <fullName evidence="4">Phage attachment protein</fullName>
    </submittedName>
</protein>
<sequence>MKQNVKTFLISAFFFCTSRAVYAQDLVTISYFSNAAFGCTLDQLGYFAGKIVDKSSFNELVGVTCGSGTVSNVSISTTSVTVYFGGVNRLGIIGFSSFNGCPAGTEYNPDSGKCEEPPVDCKELENTDAPQPSMLPPENGQPITATRLYCDTANMCEAARIYYNDQDTLTRSFVYTGHDCVGSESDYANNPWYGSHTDPDTPDPEQPLPDPEHNPDDPTGNIEDPSVLPDSSTGQVPVDPDPVEPEPDVPTPDPTPDSNGDVVQAVTNLNRDVNKTITSLNVDINAGNARLESELKGVNAKITDNTQAIVDLHKATKQAADNEKALLLGLNKDVTTAVNQVRNETASGLFGVKDAVNKLGDDLENLLSGNGRGFNTPSGSGDWDGNGKDGTLIGDSIDGIKGEIEVLEQDLKNLLQKSPINMGQMNFQQGSYTPESFVLKGQEVSFNLFGILKADKNMIQSVIIFLAFLTAAFIILSSGRSR</sequence>
<name>A0AAN1UBZ5_VIBVL</name>
<keyword evidence="2" id="KW-0812">Transmembrane</keyword>
<feature type="transmembrane region" description="Helical" evidence="2">
    <location>
        <begin position="458"/>
        <end position="476"/>
    </location>
</feature>
<evidence type="ECO:0000256" key="3">
    <source>
        <dbReference type="SAM" id="SignalP"/>
    </source>
</evidence>
<keyword evidence="3" id="KW-0732">Signal</keyword>
<evidence type="ECO:0000256" key="1">
    <source>
        <dbReference type="SAM" id="MobiDB-lite"/>
    </source>
</evidence>
<evidence type="ECO:0000313" key="4">
    <source>
        <dbReference type="EMBL" id="AXX59861.1"/>
    </source>
</evidence>
<keyword evidence="2" id="KW-0472">Membrane</keyword>
<dbReference type="RefSeq" id="WP_118893722.1">
    <property type="nucleotide sequence ID" value="NZ_CP019290.1"/>
</dbReference>
<gene>
    <name evidence="4" type="ORF">FORC53_1522</name>
</gene>